<name>A0AC61RKL5_9BACT</name>
<protein>
    <submittedName>
        <fullName evidence="1">Uncharacterized protein</fullName>
    </submittedName>
</protein>
<evidence type="ECO:0000313" key="2">
    <source>
        <dbReference type="Proteomes" id="UP000306319"/>
    </source>
</evidence>
<dbReference type="Proteomes" id="UP000306319">
    <property type="component" value="Unassembled WGS sequence"/>
</dbReference>
<comment type="caution">
    <text evidence="1">The sequence shown here is derived from an EMBL/GenBank/DDBJ whole genome shotgun (WGS) entry which is preliminary data.</text>
</comment>
<organism evidence="1 2">
    <name type="scientific">Lepagella muris</name>
    <dbReference type="NCBI Taxonomy" id="3032870"/>
    <lineage>
        <taxon>Bacteria</taxon>
        <taxon>Pseudomonadati</taxon>
        <taxon>Bacteroidota</taxon>
        <taxon>Bacteroidia</taxon>
        <taxon>Bacteroidales</taxon>
        <taxon>Muribaculaceae</taxon>
        <taxon>Lepagella</taxon>
    </lineage>
</organism>
<proteinExistence type="predicted"/>
<reference evidence="1" key="1">
    <citation type="submission" date="2019-04" db="EMBL/GenBank/DDBJ databases">
        <title>Microbes associate with the intestines of laboratory mice.</title>
        <authorList>
            <person name="Navarre W."/>
            <person name="Wong E."/>
            <person name="Huang K."/>
            <person name="Tropini C."/>
            <person name="Ng K."/>
            <person name="Yu B."/>
        </authorList>
    </citation>
    <scope>NUCLEOTIDE SEQUENCE</scope>
    <source>
        <strain evidence="1">NM04_E33</strain>
    </source>
</reference>
<evidence type="ECO:0000313" key="1">
    <source>
        <dbReference type="EMBL" id="TGY80898.1"/>
    </source>
</evidence>
<keyword evidence="2" id="KW-1185">Reference proteome</keyword>
<accession>A0AC61RKL5</accession>
<gene>
    <name evidence="1" type="ORF">E5331_00535</name>
</gene>
<sequence>MNQQIKNSIERLKQTISEIERLDRSYWNISLGTSHLSAYAEQLVNDAKTAAAHLKTYGKK</sequence>
<dbReference type="EMBL" id="SRYB01000001">
    <property type="protein sequence ID" value="TGY80898.1"/>
    <property type="molecule type" value="Genomic_DNA"/>
</dbReference>